<dbReference type="GeneID" id="31016482"/>
<reference evidence="2 3" key="1">
    <citation type="submission" date="2016-10" db="EMBL/GenBank/DDBJ databases">
        <title>Proteomics and genomics reveal pathogen-plant mechanisms compatible with a hemibiotrophic lifestyle of Diplodia corticola.</title>
        <authorList>
            <person name="Fernandes I."/>
            <person name="De Jonge R."/>
            <person name="Van De Peer Y."/>
            <person name="Devreese B."/>
            <person name="Alves A."/>
            <person name="Esteves A.C."/>
        </authorList>
    </citation>
    <scope>NUCLEOTIDE SEQUENCE [LARGE SCALE GENOMIC DNA]</scope>
    <source>
        <strain evidence="2 3">CBS 112549</strain>
    </source>
</reference>
<gene>
    <name evidence="2" type="ORF">BKCO1_450006</name>
</gene>
<feature type="region of interest" description="Disordered" evidence="1">
    <location>
        <begin position="216"/>
        <end position="235"/>
    </location>
</feature>
<feature type="compositionally biased region" description="Basic and acidic residues" evidence="1">
    <location>
        <begin position="58"/>
        <end position="71"/>
    </location>
</feature>
<dbReference type="OrthoDB" id="4120989at2759"/>
<feature type="region of interest" description="Disordered" evidence="1">
    <location>
        <begin position="1"/>
        <end position="25"/>
    </location>
</feature>
<feature type="compositionally biased region" description="Polar residues" evidence="1">
    <location>
        <begin position="99"/>
        <end position="114"/>
    </location>
</feature>
<feature type="compositionally biased region" description="Low complexity" evidence="1">
    <location>
        <begin position="326"/>
        <end position="382"/>
    </location>
</feature>
<feature type="compositionally biased region" description="Low complexity" evidence="1">
    <location>
        <begin position="159"/>
        <end position="170"/>
    </location>
</feature>
<feature type="region of interest" description="Disordered" evidence="1">
    <location>
        <begin position="58"/>
        <end position="121"/>
    </location>
</feature>
<dbReference type="RefSeq" id="XP_020127976.1">
    <property type="nucleotide sequence ID" value="XM_020276221.1"/>
</dbReference>
<protein>
    <submittedName>
        <fullName evidence="2">Uncharacterized protein</fullName>
    </submittedName>
</protein>
<feature type="compositionally biased region" description="Low complexity" evidence="1">
    <location>
        <begin position="9"/>
        <end position="25"/>
    </location>
</feature>
<name>A0A1J9RV45_9PEZI</name>
<feature type="compositionally biased region" description="Low complexity" evidence="1">
    <location>
        <begin position="72"/>
        <end position="92"/>
    </location>
</feature>
<organism evidence="2 3">
    <name type="scientific">Diplodia corticola</name>
    <dbReference type="NCBI Taxonomy" id="236234"/>
    <lineage>
        <taxon>Eukaryota</taxon>
        <taxon>Fungi</taxon>
        <taxon>Dikarya</taxon>
        <taxon>Ascomycota</taxon>
        <taxon>Pezizomycotina</taxon>
        <taxon>Dothideomycetes</taxon>
        <taxon>Dothideomycetes incertae sedis</taxon>
        <taxon>Botryosphaeriales</taxon>
        <taxon>Botryosphaeriaceae</taxon>
        <taxon>Diplodia</taxon>
    </lineage>
</organism>
<comment type="caution">
    <text evidence="2">The sequence shown here is derived from an EMBL/GenBank/DDBJ whole genome shotgun (WGS) entry which is preliminary data.</text>
</comment>
<dbReference type="AlphaFoldDB" id="A0A1J9RV45"/>
<evidence type="ECO:0000313" key="3">
    <source>
        <dbReference type="Proteomes" id="UP000183809"/>
    </source>
</evidence>
<accession>A0A1J9RV45</accession>
<proteinExistence type="predicted"/>
<evidence type="ECO:0000313" key="2">
    <source>
        <dbReference type="EMBL" id="OJD31716.1"/>
    </source>
</evidence>
<sequence>MSSSFYERLSAIGSDSSSPDESSGLPTLLQQWLFPEDNDKATRDFATLQVVLGHGDDFFAADRDGKIERKATSSSSSSSSTTPHRTTSPQPSTDRRSPSPASTSTKQLDHTPSASRRRPRTMSMVAPPVFRLSQHAAPSAAVSPINELPWGGRRRRGGSDAASAAPAGQRLSGGGLRPVTTPTPRPFGLARRNMDWERQRRPKSIAFGEGELLRVPEGGLRSDSSARRGSLPPPPAVVIGEVQEQGQNQGPGPAACCRCGCHGAGAGAGAVQPATERLPYATAGTQVKMVPPVEAEAEPEPEPEPPRPAYVDAGVQTDPPPRARRSSSSASRKRQSVVSSSSAFSSISYASSGTSPRLSSSSSSTASYESCGSETSSSRRSSVALTDITTPSTYEGDAPPSDNPVRMGKMQDYFRSSGYQLGDALRPVQYQIGHRGGYGGLDTAWWVRTYGEVSKRQRTV</sequence>
<dbReference type="EMBL" id="MNUE01000045">
    <property type="protein sequence ID" value="OJD31716.1"/>
    <property type="molecule type" value="Genomic_DNA"/>
</dbReference>
<feature type="compositionally biased region" description="Polar residues" evidence="1">
    <location>
        <begin position="383"/>
        <end position="393"/>
    </location>
</feature>
<evidence type="ECO:0000256" key="1">
    <source>
        <dbReference type="SAM" id="MobiDB-lite"/>
    </source>
</evidence>
<keyword evidence="3" id="KW-1185">Reference proteome</keyword>
<feature type="region of interest" description="Disordered" evidence="1">
    <location>
        <begin position="293"/>
        <end position="407"/>
    </location>
</feature>
<dbReference type="Proteomes" id="UP000183809">
    <property type="component" value="Unassembled WGS sequence"/>
</dbReference>
<feature type="region of interest" description="Disordered" evidence="1">
    <location>
        <begin position="135"/>
        <end position="189"/>
    </location>
</feature>
<dbReference type="STRING" id="236234.A0A1J9RV45"/>